<proteinExistence type="predicted"/>
<keyword evidence="6" id="KW-0067">ATP-binding</keyword>
<dbReference type="PANTHER" id="PTHR24056">
    <property type="entry name" value="CELL DIVISION PROTEIN KINASE"/>
    <property type="match status" value="1"/>
</dbReference>
<dbReference type="SUPFAM" id="SSF56112">
    <property type="entry name" value="Protein kinase-like (PK-like)"/>
    <property type="match status" value="1"/>
</dbReference>
<evidence type="ECO:0000313" key="9">
    <source>
        <dbReference type="EMBL" id="KAK6729978.1"/>
    </source>
</evidence>
<dbReference type="Pfam" id="PF00069">
    <property type="entry name" value="Pkinase"/>
    <property type="match status" value="1"/>
</dbReference>
<keyword evidence="4" id="KW-0547">Nucleotide-binding</keyword>
<protein>
    <recommendedName>
        <fullName evidence="8">Protein kinase domain-containing protein</fullName>
    </recommendedName>
</protein>
<evidence type="ECO:0000256" key="3">
    <source>
        <dbReference type="ARBA" id="ARBA00022679"/>
    </source>
</evidence>
<dbReference type="Gene3D" id="1.10.510.10">
    <property type="entry name" value="Transferase(Phosphotransferase) domain 1"/>
    <property type="match status" value="1"/>
</dbReference>
<gene>
    <name evidence="9" type="primary">Necator_chrI.g2933</name>
    <name evidence="9" type="ORF">RB195_006804</name>
</gene>
<name>A0ABR1BY11_NECAM</name>
<dbReference type="PROSITE" id="PS50011">
    <property type="entry name" value="PROTEIN_KINASE_DOM"/>
    <property type="match status" value="1"/>
</dbReference>
<comment type="subcellular location">
    <subcellularLocation>
        <location evidence="1">Nucleus</location>
    </subcellularLocation>
</comment>
<organism evidence="9 10">
    <name type="scientific">Necator americanus</name>
    <name type="common">Human hookworm</name>
    <dbReference type="NCBI Taxonomy" id="51031"/>
    <lineage>
        <taxon>Eukaryota</taxon>
        <taxon>Metazoa</taxon>
        <taxon>Ecdysozoa</taxon>
        <taxon>Nematoda</taxon>
        <taxon>Chromadorea</taxon>
        <taxon>Rhabditida</taxon>
        <taxon>Rhabditina</taxon>
        <taxon>Rhabditomorpha</taxon>
        <taxon>Strongyloidea</taxon>
        <taxon>Ancylostomatidae</taxon>
        <taxon>Bunostominae</taxon>
        <taxon>Necator</taxon>
    </lineage>
</organism>
<keyword evidence="3" id="KW-0808">Transferase</keyword>
<keyword evidence="2" id="KW-0723">Serine/threonine-protein kinase</keyword>
<keyword evidence="5" id="KW-0418">Kinase</keyword>
<dbReference type="EMBL" id="JAVFWL010000001">
    <property type="protein sequence ID" value="KAK6729978.1"/>
    <property type="molecule type" value="Genomic_DNA"/>
</dbReference>
<dbReference type="SMART" id="SM00220">
    <property type="entry name" value="S_TKc"/>
    <property type="match status" value="1"/>
</dbReference>
<feature type="region of interest" description="Disordered" evidence="7">
    <location>
        <begin position="163"/>
        <end position="196"/>
    </location>
</feature>
<accession>A0ABR1BY11</accession>
<dbReference type="Proteomes" id="UP001303046">
    <property type="component" value="Unassembled WGS sequence"/>
</dbReference>
<evidence type="ECO:0000256" key="6">
    <source>
        <dbReference type="ARBA" id="ARBA00022840"/>
    </source>
</evidence>
<evidence type="ECO:0000256" key="1">
    <source>
        <dbReference type="ARBA" id="ARBA00004123"/>
    </source>
</evidence>
<evidence type="ECO:0000256" key="2">
    <source>
        <dbReference type="ARBA" id="ARBA00022527"/>
    </source>
</evidence>
<evidence type="ECO:0000313" key="10">
    <source>
        <dbReference type="Proteomes" id="UP001303046"/>
    </source>
</evidence>
<keyword evidence="10" id="KW-1185">Reference proteome</keyword>
<evidence type="ECO:0000256" key="4">
    <source>
        <dbReference type="ARBA" id="ARBA00022741"/>
    </source>
</evidence>
<evidence type="ECO:0000256" key="5">
    <source>
        <dbReference type="ARBA" id="ARBA00022777"/>
    </source>
</evidence>
<reference evidence="9 10" key="1">
    <citation type="submission" date="2023-08" db="EMBL/GenBank/DDBJ databases">
        <title>A Necator americanus chromosomal reference genome.</title>
        <authorList>
            <person name="Ilik V."/>
            <person name="Petrzelkova K.J."/>
            <person name="Pardy F."/>
            <person name="Fuh T."/>
            <person name="Niatou-Singa F.S."/>
            <person name="Gouil Q."/>
            <person name="Baker L."/>
            <person name="Ritchie M.E."/>
            <person name="Jex A.R."/>
            <person name="Gazzola D."/>
            <person name="Li H."/>
            <person name="Toshio Fujiwara R."/>
            <person name="Zhan B."/>
            <person name="Aroian R.V."/>
            <person name="Pafco B."/>
            <person name="Schwarz E.M."/>
        </authorList>
    </citation>
    <scope>NUCLEOTIDE SEQUENCE [LARGE SCALE GENOMIC DNA]</scope>
    <source>
        <strain evidence="9 10">Aroian</strain>
        <tissue evidence="9">Whole animal</tissue>
    </source>
</reference>
<feature type="compositionally biased region" description="Low complexity" evidence="7">
    <location>
        <begin position="166"/>
        <end position="176"/>
    </location>
</feature>
<dbReference type="InterPro" id="IPR000719">
    <property type="entry name" value="Prot_kinase_dom"/>
</dbReference>
<evidence type="ECO:0000256" key="7">
    <source>
        <dbReference type="SAM" id="MobiDB-lite"/>
    </source>
</evidence>
<evidence type="ECO:0000259" key="8">
    <source>
        <dbReference type="PROSITE" id="PS50011"/>
    </source>
</evidence>
<sequence length="196" mass="22132">MKAANVLLSRDGILKLADFGLARPFYVGHTRQLYTNRVVTLWYRPPELLLGDRQYTTSIDMWGAGCIMAELWTRSPIMQGDTEQKQLTMICNLCGSIDKDSWDRDDLAICLIDELLALDPSKRLEAEKALDHMFFYTAPYSKDDFKDLMDTVKTSQFEYTAGGGAHANRGRAAGAGQRVPQRPQVSQSGQFHDMIF</sequence>
<feature type="domain" description="Protein kinase" evidence="8">
    <location>
        <begin position="1"/>
        <end position="135"/>
    </location>
</feature>
<dbReference type="InterPro" id="IPR050108">
    <property type="entry name" value="CDK"/>
</dbReference>
<dbReference type="PANTHER" id="PTHR24056:SF233">
    <property type="entry name" value="CYCLIN-DEPENDENT KINASE 9"/>
    <property type="match status" value="1"/>
</dbReference>
<dbReference type="InterPro" id="IPR011009">
    <property type="entry name" value="Kinase-like_dom_sf"/>
</dbReference>
<comment type="caution">
    <text evidence="9">The sequence shown here is derived from an EMBL/GenBank/DDBJ whole genome shotgun (WGS) entry which is preliminary data.</text>
</comment>